<organism evidence="2 3">
    <name type="scientific">Anas platyrhynchos</name>
    <name type="common">Mallard</name>
    <name type="synonym">Anas boschas</name>
    <dbReference type="NCBI Taxonomy" id="8839"/>
    <lineage>
        <taxon>Eukaryota</taxon>
        <taxon>Metazoa</taxon>
        <taxon>Chordata</taxon>
        <taxon>Craniata</taxon>
        <taxon>Vertebrata</taxon>
        <taxon>Euteleostomi</taxon>
        <taxon>Archelosauria</taxon>
        <taxon>Archosauria</taxon>
        <taxon>Dinosauria</taxon>
        <taxon>Saurischia</taxon>
        <taxon>Theropoda</taxon>
        <taxon>Coelurosauria</taxon>
        <taxon>Aves</taxon>
        <taxon>Neognathae</taxon>
        <taxon>Galloanserae</taxon>
        <taxon>Anseriformes</taxon>
        <taxon>Anatidae</taxon>
        <taxon>Anatinae</taxon>
        <taxon>Anas</taxon>
    </lineage>
</organism>
<feature type="region of interest" description="Disordered" evidence="1">
    <location>
        <begin position="176"/>
        <end position="195"/>
    </location>
</feature>
<feature type="compositionally biased region" description="Basic and acidic residues" evidence="1">
    <location>
        <begin position="268"/>
        <end position="284"/>
    </location>
</feature>
<protein>
    <submittedName>
        <fullName evidence="2">Uncharacterized protein</fullName>
    </submittedName>
</protein>
<feature type="region of interest" description="Disordered" evidence="1">
    <location>
        <begin position="264"/>
        <end position="284"/>
    </location>
</feature>
<reference evidence="3" key="1">
    <citation type="journal article" date="2013" name="Nat. Genet.">
        <title>The duck genome and transcriptome provide insight into an avian influenza virus reservoir species.</title>
        <authorList>
            <person name="Huang Y."/>
            <person name="Li Y."/>
            <person name="Burt D.W."/>
            <person name="Chen H."/>
            <person name="Zhang Y."/>
            <person name="Qian W."/>
            <person name="Kim H."/>
            <person name="Gan S."/>
            <person name="Zhao Y."/>
            <person name="Li J."/>
            <person name="Yi K."/>
            <person name="Feng H."/>
            <person name="Zhu P."/>
            <person name="Li B."/>
            <person name="Liu Q."/>
            <person name="Fairley S."/>
            <person name="Magor K.E."/>
            <person name="Du Z."/>
            <person name="Hu X."/>
            <person name="Goodman L."/>
            <person name="Tafer H."/>
            <person name="Vignal A."/>
            <person name="Lee T."/>
            <person name="Kim K.W."/>
            <person name="Sheng Z."/>
            <person name="An Y."/>
            <person name="Searle S."/>
            <person name="Herrero J."/>
            <person name="Groenen M.A."/>
            <person name="Crooijmans R.P."/>
            <person name="Faraut T."/>
            <person name="Cai Q."/>
            <person name="Webster R.G."/>
            <person name="Aldridge J.R."/>
            <person name="Warren W.C."/>
            <person name="Bartschat S."/>
            <person name="Kehr S."/>
            <person name="Marz M."/>
            <person name="Stadler P.F."/>
            <person name="Smith J."/>
            <person name="Kraus R.H."/>
            <person name="Zhao Y."/>
            <person name="Ren L."/>
            <person name="Fei J."/>
            <person name="Morisson M."/>
            <person name="Kaiser P."/>
            <person name="Griffin D.K."/>
            <person name="Rao M."/>
            <person name="Pitel F."/>
            <person name="Wang J."/>
            <person name="Li N."/>
        </authorList>
    </citation>
    <scope>NUCLEOTIDE SEQUENCE [LARGE SCALE GENOMIC DNA]</scope>
</reference>
<feature type="compositionally biased region" description="Polar residues" evidence="1">
    <location>
        <begin position="179"/>
        <end position="195"/>
    </location>
</feature>
<keyword evidence="3" id="KW-1185">Reference proteome</keyword>
<sequence>MICESNHGYVDVRHMSHKSMNFRVALEVAATLKEQVCVLMIWEQPKACSSSWNQAEYRKLFQMLWGEQDEFASCSLPAVRAEGMCLAGTPSSMGVNGEELSDQFKQESSQSAASRKVFPIPSPLTYSESPVKQITFAACPEGRQIQCALEQAVEELVPRLYHGIGNDAKQIHQKEEIRSATQQDNSKPQSTNTGNQRVKAYFSDLNGQSMVAEEKQAFDKYRNTKIKLEEREILAMVNLKGKVHLKVQKYVEKITRHIPPITIQASPYHDDKYNHKKPWKENDP</sequence>
<dbReference type="EMBL" id="KB742957">
    <property type="protein sequence ID" value="EOB02522.1"/>
    <property type="molecule type" value="Genomic_DNA"/>
</dbReference>
<accession>R0JYV9</accession>
<dbReference type="Proteomes" id="UP000296049">
    <property type="component" value="Unassembled WGS sequence"/>
</dbReference>
<name>R0JYV9_ANAPL</name>
<evidence type="ECO:0000313" key="3">
    <source>
        <dbReference type="Proteomes" id="UP000296049"/>
    </source>
</evidence>
<dbReference type="AlphaFoldDB" id="R0JYV9"/>
<evidence type="ECO:0000256" key="1">
    <source>
        <dbReference type="SAM" id="MobiDB-lite"/>
    </source>
</evidence>
<gene>
    <name evidence="2" type="ORF">Anapl_05174</name>
</gene>
<evidence type="ECO:0000313" key="2">
    <source>
        <dbReference type="EMBL" id="EOB02522.1"/>
    </source>
</evidence>
<proteinExistence type="predicted"/>